<dbReference type="InterPro" id="IPR001173">
    <property type="entry name" value="Glyco_trans_2-like"/>
</dbReference>
<dbReference type="CDD" id="cd06433">
    <property type="entry name" value="GT_2_WfgS_like"/>
    <property type="match status" value="1"/>
</dbReference>
<name>A0A7G5GSK6_9BACT</name>
<gene>
    <name evidence="2" type="ORF">H3H32_28495</name>
</gene>
<dbReference type="GO" id="GO:0016758">
    <property type="term" value="F:hexosyltransferase activity"/>
    <property type="evidence" value="ECO:0007669"/>
    <property type="project" value="UniProtKB-ARBA"/>
</dbReference>
<dbReference type="Proteomes" id="UP000515369">
    <property type="component" value="Chromosome"/>
</dbReference>
<accession>A0A7G5GSK6</accession>
<protein>
    <submittedName>
        <fullName evidence="2">Glycosyltransferase</fullName>
    </submittedName>
</protein>
<dbReference type="InterPro" id="IPR029044">
    <property type="entry name" value="Nucleotide-diphossugar_trans"/>
</dbReference>
<keyword evidence="3" id="KW-1185">Reference proteome</keyword>
<evidence type="ECO:0000313" key="2">
    <source>
        <dbReference type="EMBL" id="QMW01848.1"/>
    </source>
</evidence>
<dbReference type="AlphaFoldDB" id="A0A7G5GSK6"/>
<dbReference type="SUPFAM" id="SSF53448">
    <property type="entry name" value="Nucleotide-diphospho-sugar transferases"/>
    <property type="match status" value="1"/>
</dbReference>
<reference evidence="2 3" key="1">
    <citation type="submission" date="2020-07" db="EMBL/GenBank/DDBJ databases">
        <title>Spirosoma foliorum sp. nov., isolated from the leaves on the Nejang mountain Korea, Republic of.</title>
        <authorList>
            <person name="Ho H."/>
            <person name="Lee Y.-J."/>
            <person name="Nurcahyanto D.-A."/>
            <person name="Kim S.-G."/>
        </authorList>
    </citation>
    <scope>NUCLEOTIDE SEQUENCE [LARGE SCALE GENOMIC DNA]</scope>
    <source>
        <strain evidence="2 3">PL0136</strain>
    </source>
</reference>
<sequence>MRKHEDQPKEFSEILSSPKITIITAVYNAEKYLDSCISSILNQTYKNFEYIIIDGGSTDSTLSIIKKYQNQLTHWVSEPDKGIYDAWNKGLAKASGDWIAFVGADDQLYPDALYSYVQHIVHHPNQNMLDFVSSRIELVNMDLSLIEVVGETWEWERFRHQMITWHVGTFHSKQLFIKYGFFDTEYKISGDYELLLRAKNQLVTSFIDKITAKMRVGGVSSVNLFKASSETYRAKIKNDAISLVKGNLLMVFDKLRLFIRIYI</sequence>
<organism evidence="2 3">
    <name type="scientific">Spirosoma foliorum</name>
    <dbReference type="NCBI Taxonomy" id="2710596"/>
    <lineage>
        <taxon>Bacteria</taxon>
        <taxon>Pseudomonadati</taxon>
        <taxon>Bacteroidota</taxon>
        <taxon>Cytophagia</taxon>
        <taxon>Cytophagales</taxon>
        <taxon>Cytophagaceae</taxon>
        <taxon>Spirosoma</taxon>
    </lineage>
</organism>
<dbReference type="Gene3D" id="3.90.550.10">
    <property type="entry name" value="Spore Coat Polysaccharide Biosynthesis Protein SpsA, Chain A"/>
    <property type="match status" value="1"/>
</dbReference>
<dbReference type="PANTHER" id="PTHR22916:SF3">
    <property type="entry name" value="UDP-GLCNAC:BETAGAL BETA-1,3-N-ACETYLGLUCOSAMINYLTRANSFERASE-LIKE PROTEIN 1"/>
    <property type="match status" value="1"/>
</dbReference>
<dbReference type="EMBL" id="CP059732">
    <property type="protein sequence ID" value="QMW01848.1"/>
    <property type="molecule type" value="Genomic_DNA"/>
</dbReference>
<dbReference type="PANTHER" id="PTHR22916">
    <property type="entry name" value="GLYCOSYLTRANSFERASE"/>
    <property type="match status" value="1"/>
</dbReference>
<evidence type="ECO:0000313" key="3">
    <source>
        <dbReference type="Proteomes" id="UP000515369"/>
    </source>
</evidence>
<feature type="domain" description="Glycosyltransferase 2-like" evidence="1">
    <location>
        <begin position="21"/>
        <end position="135"/>
    </location>
</feature>
<keyword evidence="2" id="KW-0808">Transferase</keyword>
<proteinExistence type="predicted"/>
<dbReference type="Pfam" id="PF00535">
    <property type="entry name" value="Glycos_transf_2"/>
    <property type="match status" value="1"/>
</dbReference>
<dbReference type="RefSeq" id="WP_182459126.1">
    <property type="nucleotide sequence ID" value="NZ_CP059732.1"/>
</dbReference>
<dbReference type="KEGG" id="sfol:H3H32_28495"/>
<evidence type="ECO:0000259" key="1">
    <source>
        <dbReference type="Pfam" id="PF00535"/>
    </source>
</evidence>